<dbReference type="PROSITE" id="PS50213">
    <property type="entry name" value="FAS1"/>
    <property type="match status" value="1"/>
</dbReference>
<feature type="region of interest" description="Disordered" evidence="2">
    <location>
        <begin position="1"/>
        <end position="26"/>
    </location>
</feature>
<sequence length="173" mass="18772">MPPPTDSAGPDAGPDAGPNPSAAPLADLLNTNRSLTTFSSLTRQQAATSSLLASETLTVLAPLNSALDALPRKPWEDEADYDQFGSAAYDGDDGRCRAERNSSRFVDAHVVPVSPWPKETRVRSRAGRELWWEFGPDGSTRYLMPDRVQVDRVAARASNGELWILKGFLNTTS</sequence>
<feature type="compositionally biased region" description="Low complexity" evidence="2">
    <location>
        <begin position="1"/>
        <end position="24"/>
    </location>
</feature>
<evidence type="ECO:0000313" key="4">
    <source>
        <dbReference type="EMBL" id="KAF4592163.1"/>
    </source>
</evidence>
<dbReference type="AlphaFoldDB" id="A0A8H4QAF9"/>
<dbReference type="InterPro" id="IPR040200">
    <property type="entry name" value="Mug57-like"/>
</dbReference>
<dbReference type="OrthoDB" id="5551751at2759"/>
<keyword evidence="1" id="KW-0732">Signal</keyword>
<dbReference type="Gene3D" id="2.30.180.10">
    <property type="entry name" value="FAS1 domain"/>
    <property type="match status" value="1"/>
</dbReference>
<protein>
    <submittedName>
        <fullName evidence="4">FAS1 domain-containing protein</fullName>
    </submittedName>
</protein>
<gene>
    <name evidence="4" type="ORF">GQ602_002462</name>
</gene>
<dbReference type="InterPro" id="IPR036378">
    <property type="entry name" value="FAS1_dom_sf"/>
</dbReference>
<dbReference type="SUPFAM" id="SSF82153">
    <property type="entry name" value="FAS1 domain"/>
    <property type="match status" value="1"/>
</dbReference>
<evidence type="ECO:0000256" key="2">
    <source>
        <dbReference type="SAM" id="MobiDB-lite"/>
    </source>
</evidence>
<dbReference type="InterPro" id="IPR000782">
    <property type="entry name" value="FAS1_domain"/>
</dbReference>
<dbReference type="PANTHER" id="PTHR28156:SF1">
    <property type="entry name" value="FAS1 DOMAIN-CONTAINING PROTEIN YDR262W"/>
    <property type="match status" value="1"/>
</dbReference>
<dbReference type="PANTHER" id="PTHR28156">
    <property type="entry name" value="FAS1 DOMAIN-CONTAINING PROTEIN YDR262W"/>
    <property type="match status" value="1"/>
</dbReference>
<evidence type="ECO:0000313" key="5">
    <source>
        <dbReference type="Proteomes" id="UP000562929"/>
    </source>
</evidence>
<reference evidence="4 5" key="1">
    <citation type="journal article" date="2020" name="G3 (Bethesda)">
        <title>Genetic Underpinnings of Host Manipulation by Ophiocordyceps as Revealed by Comparative Transcriptomics.</title>
        <authorList>
            <person name="Will I."/>
            <person name="Das B."/>
            <person name="Trinh T."/>
            <person name="Brachmann A."/>
            <person name="Ohm R.A."/>
            <person name="de Bekker C."/>
        </authorList>
    </citation>
    <scope>NUCLEOTIDE SEQUENCE [LARGE SCALE GENOMIC DNA]</scope>
    <source>
        <strain evidence="4 5">EC05</strain>
    </source>
</reference>
<evidence type="ECO:0000259" key="3">
    <source>
        <dbReference type="PROSITE" id="PS50213"/>
    </source>
</evidence>
<dbReference type="EMBL" id="JAACLJ010000002">
    <property type="protein sequence ID" value="KAF4592163.1"/>
    <property type="molecule type" value="Genomic_DNA"/>
</dbReference>
<organism evidence="4 5">
    <name type="scientific">Ophiocordyceps camponoti-floridani</name>
    <dbReference type="NCBI Taxonomy" id="2030778"/>
    <lineage>
        <taxon>Eukaryota</taxon>
        <taxon>Fungi</taxon>
        <taxon>Dikarya</taxon>
        <taxon>Ascomycota</taxon>
        <taxon>Pezizomycotina</taxon>
        <taxon>Sordariomycetes</taxon>
        <taxon>Hypocreomycetidae</taxon>
        <taxon>Hypocreales</taxon>
        <taxon>Ophiocordycipitaceae</taxon>
        <taxon>Ophiocordyceps</taxon>
    </lineage>
</organism>
<feature type="domain" description="FAS1" evidence="3">
    <location>
        <begin position="22"/>
        <end position="169"/>
    </location>
</feature>
<dbReference type="Proteomes" id="UP000562929">
    <property type="component" value="Unassembled WGS sequence"/>
</dbReference>
<proteinExistence type="predicted"/>
<keyword evidence="5" id="KW-1185">Reference proteome</keyword>
<comment type="caution">
    <text evidence="4">The sequence shown here is derived from an EMBL/GenBank/DDBJ whole genome shotgun (WGS) entry which is preliminary data.</text>
</comment>
<name>A0A8H4QAF9_9HYPO</name>
<accession>A0A8H4QAF9</accession>
<evidence type="ECO:0000256" key="1">
    <source>
        <dbReference type="ARBA" id="ARBA00022729"/>
    </source>
</evidence>